<dbReference type="EMBL" id="OU963903">
    <property type="protein sequence ID" value="CAH0397928.1"/>
    <property type="molecule type" value="Genomic_DNA"/>
</dbReference>
<dbReference type="Proteomes" id="UP001153292">
    <property type="component" value="Chromosome 10"/>
</dbReference>
<gene>
    <name evidence="1" type="ORF">CHILSU_LOCUS1028</name>
</gene>
<dbReference type="Gene3D" id="3.30.930.10">
    <property type="entry name" value="Bira Bifunctional Protein, Domain 2"/>
    <property type="match status" value="1"/>
</dbReference>
<protein>
    <recommendedName>
        <fullName evidence="3">DNA polymerase subunit gamma-2, mitochondrial</fullName>
    </recommendedName>
</protein>
<dbReference type="SUPFAM" id="SSF52954">
    <property type="entry name" value="Class II aaRS ABD-related"/>
    <property type="match status" value="1"/>
</dbReference>
<dbReference type="Gene3D" id="3.40.50.800">
    <property type="entry name" value="Anticodon-binding domain"/>
    <property type="match status" value="1"/>
</dbReference>
<evidence type="ECO:0000313" key="1">
    <source>
        <dbReference type="EMBL" id="CAH0397928.1"/>
    </source>
</evidence>
<accession>A0ABN8AXI1</accession>
<dbReference type="InterPro" id="IPR045864">
    <property type="entry name" value="aa-tRNA-synth_II/BPL/LPL"/>
</dbReference>
<name>A0ABN8AXI1_CHISP</name>
<evidence type="ECO:0008006" key="3">
    <source>
        <dbReference type="Google" id="ProtNLM"/>
    </source>
</evidence>
<dbReference type="InterPro" id="IPR036621">
    <property type="entry name" value="Anticodon-bd_dom_sf"/>
</dbReference>
<organism evidence="1 2">
    <name type="scientific">Chilo suppressalis</name>
    <name type="common">Asiatic rice borer moth</name>
    <dbReference type="NCBI Taxonomy" id="168631"/>
    <lineage>
        <taxon>Eukaryota</taxon>
        <taxon>Metazoa</taxon>
        <taxon>Ecdysozoa</taxon>
        <taxon>Arthropoda</taxon>
        <taxon>Hexapoda</taxon>
        <taxon>Insecta</taxon>
        <taxon>Pterygota</taxon>
        <taxon>Neoptera</taxon>
        <taxon>Endopterygota</taxon>
        <taxon>Lepidoptera</taxon>
        <taxon>Glossata</taxon>
        <taxon>Ditrysia</taxon>
        <taxon>Pyraloidea</taxon>
        <taxon>Crambidae</taxon>
        <taxon>Crambinae</taxon>
        <taxon>Chilo</taxon>
    </lineage>
</organism>
<keyword evidence="2" id="KW-1185">Reference proteome</keyword>
<reference evidence="1" key="1">
    <citation type="submission" date="2021-12" db="EMBL/GenBank/DDBJ databases">
        <authorList>
            <person name="King R."/>
        </authorList>
    </citation>
    <scope>NUCLEOTIDE SEQUENCE</scope>
</reference>
<evidence type="ECO:0000313" key="2">
    <source>
        <dbReference type="Proteomes" id="UP001153292"/>
    </source>
</evidence>
<proteinExistence type="predicted"/>
<sequence>MDQSITYNLTKPSILLMNNVYLSWLQTIYLKVPKNVTMFTRRTFYDSNKHTSFPVAFLDSNIKQYNETTLLKQNHNNLIPNDAGCLNVQIMVPQHDSLQYFIQWQRYRKYWWSSITTTPSLFVVDEVNYEHDTTHANITAKFPWGQHKVETITLSTKEAINSVSTITCSTSLEIALYIILQDGLCNSTKEEYLRLHRNMAPFKIAFVLDYEDAVNKKRLCELAKLIYSKLHKRNISSFLPNFTLTAKQQIMENLRLGVTYVAILCDSTLNNGIIQLLNSSTMLKEQVHLADLESYASILCK</sequence>